<evidence type="ECO:0000313" key="1">
    <source>
        <dbReference type="EMBL" id="RMX42640.1"/>
    </source>
</evidence>
<comment type="caution">
    <text evidence="1">The sequence shown here is derived from an EMBL/GenBank/DDBJ whole genome shotgun (WGS) entry which is preliminary data.</text>
</comment>
<dbReference type="AlphaFoldDB" id="A0A3M6TMP6"/>
<name>A0A3M6TMP6_POCDA</name>
<proteinExistence type="predicted"/>
<accession>A0A3M6TMP6</accession>
<organism evidence="1 2">
    <name type="scientific">Pocillopora damicornis</name>
    <name type="common">Cauliflower coral</name>
    <name type="synonym">Millepora damicornis</name>
    <dbReference type="NCBI Taxonomy" id="46731"/>
    <lineage>
        <taxon>Eukaryota</taxon>
        <taxon>Metazoa</taxon>
        <taxon>Cnidaria</taxon>
        <taxon>Anthozoa</taxon>
        <taxon>Hexacorallia</taxon>
        <taxon>Scleractinia</taxon>
        <taxon>Astrocoeniina</taxon>
        <taxon>Pocilloporidae</taxon>
        <taxon>Pocillopora</taxon>
    </lineage>
</organism>
<sequence length="75" mass="9004">MKKTNGPRLQHFLQQIEGTDSFNEISIVKHDNDLEELEVKKRRVLDDVVQNVWDAIRNLWQDPNFSWWDPMKDVP</sequence>
<evidence type="ECO:0000313" key="2">
    <source>
        <dbReference type="Proteomes" id="UP000275408"/>
    </source>
</evidence>
<reference evidence="1 2" key="1">
    <citation type="journal article" date="2018" name="Sci. Rep.">
        <title>Comparative analysis of the Pocillopora damicornis genome highlights role of immune system in coral evolution.</title>
        <authorList>
            <person name="Cunning R."/>
            <person name="Bay R.A."/>
            <person name="Gillette P."/>
            <person name="Baker A.C."/>
            <person name="Traylor-Knowles N."/>
        </authorList>
    </citation>
    <scope>NUCLEOTIDE SEQUENCE [LARGE SCALE GENOMIC DNA]</scope>
    <source>
        <strain evidence="1">RSMAS</strain>
        <tissue evidence="1">Whole animal</tissue>
    </source>
</reference>
<protein>
    <submittedName>
        <fullName evidence="1">Uncharacterized protein</fullName>
    </submittedName>
</protein>
<keyword evidence="2" id="KW-1185">Reference proteome</keyword>
<dbReference type="Proteomes" id="UP000275408">
    <property type="component" value="Unassembled WGS sequence"/>
</dbReference>
<dbReference type="EMBL" id="RCHS01003326">
    <property type="protein sequence ID" value="RMX42640.1"/>
    <property type="molecule type" value="Genomic_DNA"/>
</dbReference>
<gene>
    <name evidence="1" type="ORF">pdam_00010281</name>
</gene>